<gene>
    <name evidence="2" type="ORF">B296_00037026</name>
</gene>
<accession>A0A426XCL0</accession>
<evidence type="ECO:0000313" key="2">
    <source>
        <dbReference type="EMBL" id="RRT37221.1"/>
    </source>
</evidence>
<dbReference type="AlphaFoldDB" id="A0A426XCL0"/>
<dbReference type="EMBL" id="AMZH03022541">
    <property type="protein sequence ID" value="RRT37221.1"/>
    <property type="molecule type" value="Genomic_DNA"/>
</dbReference>
<dbReference type="Proteomes" id="UP000287651">
    <property type="component" value="Unassembled WGS sequence"/>
</dbReference>
<evidence type="ECO:0000313" key="3">
    <source>
        <dbReference type="Proteomes" id="UP000287651"/>
    </source>
</evidence>
<protein>
    <submittedName>
        <fullName evidence="2">Uncharacterized protein</fullName>
    </submittedName>
</protein>
<feature type="region of interest" description="Disordered" evidence="1">
    <location>
        <begin position="28"/>
        <end position="68"/>
    </location>
</feature>
<name>A0A426XCL0_ENSVE</name>
<comment type="caution">
    <text evidence="2">The sequence shown here is derived from an EMBL/GenBank/DDBJ whole genome shotgun (WGS) entry which is preliminary data.</text>
</comment>
<sequence length="109" mass="10984">MLPLRFPNSGIRAKQLATKVGAACGGGATTCNGRSRPTRKGRLTAGSAPVGRQPAGKGSTRKGCRLQGWPPTGAAPVEVLTAGVATPWQGGNWSQRATVAYAGVVATVA</sequence>
<proteinExistence type="predicted"/>
<evidence type="ECO:0000256" key="1">
    <source>
        <dbReference type="SAM" id="MobiDB-lite"/>
    </source>
</evidence>
<reference evidence="2 3" key="1">
    <citation type="journal article" date="2014" name="Agronomy (Basel)">
        <title>A Draft Genome Sequence for Ensete ventricosum, the Drought-Tolerant Tree Against Hunger.</title>
        <authorList>
            <person name="Harrison J."/>
            <person name="Moore K.A."/>
            <person name="Paszkiewicz K."/>
            <person name="Jones T."/>
            <person name="Grant M."/>
            <person name="Ambacheew D."/>
            <person name="Muzemil S."/>
            <person name="Studholme D.J."/>
        </authorList>
    </citation>
    <scope>NUCLEOTIDE SEQUENCE [LARGE SCALE GENOMIC DNA]</scope>
</reference>
<organism evidence="2 3">
    <name type="scientific">Ensete ventricosum</name>
    <name type="common">Abyssinian banana</name>
    <name type="synonym">Musa ensete</name>
    <dbReference type="NCBI Taxonomy" id="4639"/>
    <lineage>
        <taxon>Eukaryota</taxon>
        <taxon>Viridiplantae</taxon>
        <taxon>Streptophyta</taxon>
        <taxon>Embryophyta</taxon>
        <taxon>Tracheophyta</taxon>
        <taxon>Spermatophyta</taxon>
        <taxon>Magnoliopsida</taxon>
        <taxon>Liliopsida</taxon>
        <taxon>Zingiberales</taxon>
        <taxon>Musaceae</taxon>
        <taxon>Ensete</taxon>
    </lineage>
</organism>